<dbReference type="HOGENOM" id="CLU_3264705_0_0_9"/>
<dbReference type="KEGG" id="aad:TC41_3207"/>
<dbReference type="AlphaFoldDB" id="F8IDP4"/>
<gene>
    <name evidence="1" type="ordered locus">TC41_3207</name>
</gene>
<evidence type="ECO:0000313" key="2">
    <source>
        <dbReference type="Proteomes" id="UP000000292"/>
    </source>
</evidence>
<sequence length="41" mass="4385">MPELAATLILMESAATVKTISVACDTLLLHTGVNARKEDRT</sequence>
<name>F8IDP4_ALIAT</name>
<proteinExistence type="predicted"/>
<dbReference type="EMBL" id="CP002902">
    <property type="protein sequence ID" value="AEJ45087.1"/>
    <property type="molecule type" value="Genomic_DNA"/>
</dbReference>
<reference evidence="1 2" key="1">
    <citation type="journal article" date="2011" name="J. Bacteriol.">
        <title>Complete Genome Sequence of Alicyclobacillus acidocaldarius Strain Tc-4-1.</title>
        <authorList>
            <person name="Chen Y."/>
            <person name="He Y."/>
            <person name="Zhang B."/>
            <person name="Yang J."/>
            <person name="Li W."/>
            <person name="Dong Z."/>
            <person name="Hu S."/>
        </authorList>
    </citation>
    <scope>NUCLEOTIDE SEQUENCE [LARGE SCALE GENOMIC DNA]</scope>
    <source>
        <strain evidence="1 2">Tc-4-1</strain>
    </source>
</reference>
<protein>
    <submittedName>
        <fullName evidence="1">Uncharacterized protein</fullName>
    </submittedName>
</protein>
<organism evidence="1 2">
    <name type="scientific">Alicyclobacillus acidocaldarius (strain Tc-4-1)</name>
    <name type="common">Bacillus acidocaldarius</name>
    <dbReference type="NCBI Taxonomy" id="1048834"/>
    <lineage>
        <taxon>Bacteria</taxon>
        <taxon>Bacillati</taxon>
        <taxon>Bacillota</taxon>
        <taxon>Bacilli</taxon>
        <taxon>Bacillales</taxon>
        <taxon>Alicyclobacillaceae</taxon>
        <taxon>Alicyclobacillus</taxon>
    </lineage>
</organism>
<evidence type="ECO:0000313" key="1">
    <source>
        <dbReference type="EMBL" id="AEJ45087.1"/>
    </source>
</evidence>
<reference evidence="2" key="2">
    <citation type="submission" date="2011-06" db="EMBL/GenBank/DDBJ databases">
        <title>The complete genome sequence of Alicyclobacillus acidocaldarius sp. Tc-4-1.</title>
        <authorList>
            <person name="Chen Y."/>
            <person name="He Y."/>
            <person name="Dong Z."/>
            <person name="Hu S."/>
        </authorList>
    </citation>
    <scope>NUCLEOTIDE SEQUENCE [LARGE SCALE GENOMIC DNA]</scope>
    <source>
        <strain evidence="2">Tc-4-1</strain>
    </source>
</reference>
<dbReference type="Proteomes" id="UP000000292">
    <property type="component" value="Chromosome"/>
</dbReference>
<accession>F8IDP4</accession>